<dbReference type="SUPFAM" id="SSF49899">
    <property type="entry name" value="Concanavalin A-like lectins/glucanases"/>
    <property type="match status" value="1"/>
</dbReference>
<dbReference type="FunFam" id="3.30.200.20:FF:000320">
    <property type="entry name" value="probable L-type lectin-domain containing receptor kinase S.5"/>
    <property type="match status" value="1"/>
</dbReference>
<dbReference type="Pfam" id="PF07714">
    <property type="entry name" value="PK_Tyr_Ser-Thr"/>
    <property type="match status" value="1"/>
</dbReference>
<dbReference type="OrthoDB" id="1913956at2759"/>
<keyword evidence="10 13" id="KW-0472">Membrane</keyword>
<reference evidence="17" key="1">
    <citation type="submission" date="2019-07" db="EMBL/GenBank/DDBJ databases">
        <title>De Novo Assembly of kiwifruit Actinidia rufa.</title>
        <authorList>
            <person name="Sugita-Konishi S."/>
            <person name="Sato K."/>
            <person name="Mori E."/>
            <person name="Abe Y."/>
            <person name="Kisaki G."/>
            <person name="Hamano K."/>
            <person name="Suezawa K."/>
            <person name="Otani M."/>
            <person name="Fukuda T."/>
            <person name="Manabe T."/>
            <person name="Gomi K."/>
            <person name="Tabuchi M."/>
            <person name="Akimitsu K."/>
            <person name="Kataoka I."/>
        </authorList>
    </citation>
    <scope>NUCLEOTIDE SEQUENCE [LARGE SCALE GENOMIC DNA]</scope>
    <source>
        <strain evidence="17">cv. Fuchu</strain>
    </source>
</reference>
<dbReference type="GO" id="GO:0030246">
    <property type="term" value="F:carbohydrate binding"/>
    <property type="evidence" value="ECO:0007669"/>
    <property type="project" value="UniProtKB-KW"/>
</dbReference>
<dbReference type="EMBL" id="BJWL01000333">
    <property type="protein sequence ID" value="GFS39433.1"/>
    <property type="molecule type" value="Genomic_DNA"/>
</dbReference>
<evidence type="ECO:0000259" key="15">
    <source>
        <dbReference type="PROSITE" id="PS50011"/>
    </source>
</evidence>
<dbReference type="Pfam" id="PF00139">
    <property type="entry name" value="Lectin_legB"/>
    <property type="match status" value="2"/>
</dbReference>
<keyword evidence="16" id="KW-0418">Kinase</keyword>
<comment type="subcellular location">
    <subcellularLocation>
        <location evidence="1">Membrane</location>
        <topology evidence="1">Single-pass type I membrane protein</topology>
    </subcellularLocation>
</comment>
<feature type="binding site" evidence="12">
    <location>
        <position position="332"/>
    </location>
    <ligand>
        <name>ATP</name>
        <dbReference type="ChEBI" id="CHEBI:30616"/>
    </ligand>
</feature>
<sequence length="560" mass="62435">MGSAAKLCFIVVLLCFAVSSAQNLTTFTGTYGPFNETIYSEFQFVDEAYISNGALQLTPDVVYPGRNKLLNQPLGTLQDRSGRVMLKQSFKLWDYEINHNYDNGRVASFNSSFLINAYAFDNITAGEGLAFVVASDLGIPSRSYGQTRSDFTSSGSSTTESRKFIEVYMEEQVEWEGQTPPRAPTPVLKADLDLRGVVAQHSYFGFSGSTGSAVQLNCIGRWNLTVEYYPEDKNPPSRKIPILGIGVGVGGVLVVGAVVLGYYLVKKRGMAQPKRNIIVALKRLPGTPREFKFGDLKKATNNFDEKNKLGQGGFGVVYRGYLKKENQEVAVKWFSRETIKGQDDFLAELTIINRLRHKHLVPLLGWCHMKGKLLLVYDYMQNGSLDRHLFGRGADDKPLRDFGLARALENEKTSYTEAEGVAGTLGYIAPRMLPQWQGHPTVRRLRIRCSLVGGRLLEAVEERLGDEYVVEEAEKVLLLALACSHPIAGERPKTQEIVRIISSLVPVPYVPPFKPAFTWPSVPMGEEDSSLANTRRRQCPFQRPMWGHKTSVESSRPLTN</sequence>
<keyword evidence="17" id="KW-1185">Reference proteome</keyword>
<evidence type="ECO:0000256" key="2">
    <source>
        <dbReference type="ARBA" id="ARBA00008536"/>
    </source>
</evidence>
<comment type="caution">
    <text evidence="16">The sequence shown here is derived from an EMBL/GenBank/DDBJ whole genome shotgun (WGS) entry which is preliminary data.</text>
</comment>
<organism evidence="16 17">
    <name type="scientific">Actinidia rufa</name>
    <dbReference type="NCBI Taxonomy" id="165716"/>
    <lineage>
        <taxon>Eukaryota</taxon>
        <taxon>Viridiplantae</taxon>
        <taxon>Streptophyta</taxon>
        <taxon>Embryophyta</taxon>
        <taxon>Tracheophyta</taxon>
        <taxon>Spermatophyta</taxon>
        <taxon>Magnoliopsida</taxon>
        <taxon>eudicotyledons</taxon>
        <taxon>Gunneridae</taxon>
        <taxon>Pentapetalae</taxon>
        <taxon>asterids</taxon>
        <taxon>Ericales</taxon>
        <taxon>Actinidiaceae</taxon>
        <taxon>Actinidia</taxon>
    </lineage>
</organism>
<proteinExistence type="inferred from homology"/>
<dbReference type="SUPFAM" id="SSF56112">
    <property type="entry name" value="Protein kinase-like (PK-like)"/>
    <property type="match status" value="1"/>
</dbReference>
<evidence type="ECO:0000256" key="7">
    <source>
        <dbReference type="ARBA" id="ARBA00022741"/>
    </source>
</evidence>
<keyword evidence="9 13" id="KW-1133">Transmembrane helix</keyword>
<dbReference type="AlphaFoldDB" id="A0A7J0DQX7"/>
<keyword evidence="16" id="KW-0808">Transferase</keyword>
<protein>
    <submittedName>
        <fullName evidence="16">Concanavalin A-like lectin protein kinase family protein</fullName>
    </submittedName>
</protein>
<dbReference type="GO" id="GO:0016020">
    <property type="term" value="C:membrane"/>
    <property type="evidence" value="ECO:0007669"/>
    <property type="project" value="UniProtKB-SubCell"/>
</dbReference>
<accession>A0A7J0DQX7</accession>
<keyword evidence="6 16" id="KW-0430">Lectin</keyword>
<keyword evidence="11" id="KW-0675">Receptor</keyword>
<comment type="similarity">
    <text evidence="3">In the C-terminal section; belongs to the protein kinase superfamily. Ser/Thr protein kinase family.</text>
</comment>
<keyword evidence="4 13" id="KW-0812">Transmembrane</keyword>
<evidence type="ECO:0000256" key="3">
    <source>
        <dbReference type="ARBA" id="ARBA00010217"/>
    </source>
</evidence>
<dbReference type="Gene3D" id="2.60.120.200">
    <property type="match status" value="2"/>
</dbReference>
<dbReference type="PANTHER" id="PTHR27007">
    <property type="match status" value="1"/>
</dbReference>
<dbReference type="GO" id="GO:0005524">
    <property type="term" value="F:ATP binding"/>
    <property type="evidence" value="ECO:0007669"/>
    <property type="project" value="UniProtKB-UniRule"/>
</dbReference>
<dbReference type="InterPro" id="IPR017441">
    <property type="entry name" value="Protein_kinase_ATP_BS"/>
</dbReference>
<keyword evidence="5 14" id="KW-0732">Signal</keyword>
<evidence type="ECO:0000256" key="13">
    <source>
        <dbReference type="SAM" id="Phobius"/>
    </source>
</evidence>
<dbReference type="Gene3D" id="3.30.200.20">
    <property type="entry name" value="Phosphorylase Kinase, domain 1"/>
    <property type="match status" value="1"/>
</dbReference>
<evidence type="ECO:0000313" key="17">
    <source>
        <dbReference type="Proteomes" id="UP000585474"/>
    </source>
</evidence>
<feature type="domain" description="Protein kinase" evidence="15">
    <location>
        <begin position="303"/>
        <end position="560"/>
    </location>
</feature>
<dbReference type="GO" id="GO:0051707">
    <property type="term" value="P:response to other organism"/>
    <property type="evidence" value="ECO:0007669"/>
    <property type="project" value="UniProtKB-ARBA"/>
</dbReference>
<feature type="chain" id="PRO_5029652520" evidence="14">
    <location>
        <begin position="22"/>
        <end position="560"/>
    </location>
</feature>
<evidence type="ECO:0000256" key="1">
    <source>
        <dbReference type="ARBA" id="ARBA00004479"/>
    </source>
</evidence>
<dbReference type="InterPro" id="IPR000719">
    <property type="entry name" value="Prot_kinase_dom"/>
</dbReference>
<dbReference type="GO" id="GO:0006952">
    <property type="term" value="P:defense response"/>
    <property type="evidence" value="ECO:0007669"/>
    <property type="project" value="UniProtKB-ARBA"/>
</dbReference>
<keyword evidence="7 12" id="KW-0547">Nucleotide-binding</keyword>
<gene>
    <name evidence="16" type="ORF">Acr_00g0062950</name>
</gene>
<evidence type="ECO:0000256" key="11">
    <source>
        <dbReference type="ARBA" id="ARBA00023170"/>
    </source>
</evidence>
<evidence type="ECO:0000256" key="5">
    <source>
        <dbReference type="ARBA" id="ARBA00022729"/>
    </source>
</evidence>
<evidence type="ECO:0000256" key="4">
    <source>
        <dbReference type="ARBA" id="ARBA00022692"/>
    </source>
</evidence>
<evidence type="ECO:0000256" key="8">
    <source>
        <dbReference type="ARBA" id="ARBA00022840"/>
    </source>
</evidence>
<comment type="similarity">
    <text evidence="2">In the N-terminal section; belongs to the leguminous lectin family.</text>
</comment>
<evidence type="ECO:0000256" key="12">
    <source>
        <dbReference type="PROSITE-ProRule" id="PRU10141"/>
    </source>
</evidence>
<evidence type="ECO:0000313" key="16">
    <source>
        <dbReference type="EMBL" id="GFS39433.1"/>
    </source>
</evidence>
<dbReference type="InterPro" id="IPR001220">
    <property type="entry name" value="Legume_lectin_dom"/>
</dbReference>
<dbReference type="InterPro" id="IPR011009">
    <property type="entry name" value="Kinase-like_dom_sf"/>
</dbReference>
<dbReference type="InterPro" id="IPR050528">
    <property type="entry name" value="L-type_Lectin-RKs"/>
</dbReference>
<dbReference type="PROSITE" id="PS00107">
    <property type="entry name" value="PROTEIN_KINASE_ATP"/>
    <property type="match status" value="1"/>
</dbReference>
<dbReference type="InterPro" id="IPR001245">
    <property type="entry name" value="Ser-Thr/Tyr_kinase_cat_dom"/>
</dbReference>
<dbReference type="InterPro" id="IPR013320">
    <property type="entry name" value="ConA-like_dom_sf"/>
</dbReference>
<keyword evidence="8 12" id="KW-0067">ATP-binding</keyword>
<evidence type="ECO:0000256" key="6">
    <source>
        <dbReference type="ARBA" id="ARBA00022734"/>
    </source>
</evidence>
<dbReference type="PROSITE" id="PS50011">
    <property type="entry name" value="PROTEIN_KINASE_DOM"/>
    <property type="match status" value="1"/>
</dbReference>
<feature type="signal peptide" evidence="14">
    <location>
        <begin position="1"/>
        <end position="21"/>
    </location>
</feature>
<dbReference type="Proteomes" id="UP000585474">
    <property type="component" value="Unassembled WGS sequence"/>
</dbReference>
<evidence type="ECO:0000256" key="14">
    <source>
        <dbReference type="SAM" id="SignalP"/>
    </source>
</evidence>
<evidence type="ECO:0000256" key="10">
    <source>
        <dbReference type="ARBA" id="ARBA00023136"/>
    </source>
</evidence>
<dbReference type="GO" id="GO:0004672">
    <property type="term" value="F:protein kinase activity"/>
    <property type="evidence" value="ECO:0007669"/>
    <property type="project" value="InterPro"/>
</dbReference>
<name>A0A7J0DQX7_9ERIC</name>
<evidence type="ECO:0000256" key="9">
    <source>
        <dbReference type="ARBA" id="ARBA00022989"/>
    </source>
</evidence>
<feature type="transmembrane region" description="Helical" evidence="13">
    <location>
        <begin position="242"/>
        <end position="265"/>
    </location>
</feature>